<comment type="caution">
    <text evidence="3">The sequence shown here is derived from an EMBL/GenBank/DDBJ whole genome shotgun (WGS) entry which is preliminary data.</text>
</comment>
<evidence type="ECO:0008006" key="5">
    <source>
        <dbReference type="Google" id="ProtNLM"/>
    </source>
</evidence>
<keyword evidence="2" id="KW-0812">Transmembrane</keyword>
<keyword evidence="2" id="KW-1133">Transmembrane helix</keyword>
<feature type="region of interest" description="Disordered" evidence="1">
    <location>
        <begin position="232"/>
        <end position="262"/>
    </location>
</feature>
<accession>A0A0G1NB50</accession>
<name>A0A0G1NB50_9BACT</name>
<gene>
    <name evidence="3" type="ORF">UW90_C0003G0056</name>
</gene>
<dbReference type="Proteomes" id="UP000034368">
    <property type="component" value="Unassembled WGS sequence"/>
</dbReference>
<feature type="transmembrane region" description="Helical" evidence="2">
    <location>
        <begin position="320"/>
        <end position="340"/>
    </location>
</feature>
<evidence type="ECO:0000313" key="4">
    <source>
        <dbReference type="Proteomes" id="UP000034368"/>
    </source>
</evidence>
<keyword evidence="2" id="KW-0472">Membrane</keyword>
<organism evidence="3 4">
    <name type="scientific">Candidatus Yanofskybacteria bacterium GW2011_GWB1_45_11</name>
    <dbReference type="NCBI Taxonomy" id="1619026"/>
    <lineage>
        <taxon>Bacteria</taxon>
        <taxon>Candidatus Yanofskyibacteriota</taxon>
    </lineage>
</organism>
<evidence type="ECO:0000313" key="3">
    <source>
        <dbReference type="EMBL" id="KKT90332.1"/>
    </source>
</evidence>
<reference evidence="3 4" key="1">
    <citation type="journal article" date="2015" name="Nature">
        <title>rRNA introns, odd ribosomes, and small enigmatic genomes across a large radiation of phyla.</title>
        <authorList>
            <person name="Brown C.T."/>
            <person name="Hug L.A."/>
            <person name="Thomas B.C."/>
            <person name="Sharon I."/>
            <person name="Castelle C.J."/>
            <person name="Singh A."/>
            <person name="Wilkins M.J."/>
            <person name="Williams K.H."/>
            <person name="Banfield J.F."/>
        </authorList>
    </citation>
    <scope>NUCLEOTIDE SEQUENCE [LARGE SCALE GENOMIC DNA]</scope>
</reference>
<feature type="compositionally biased region" description="Basic and acidic residues" evidence="1">
    <location>
        <begin position="232"/>
        <end position="242"/>
    </location>
</feature>
<dbReference type="InterPro" id="IPR011047">
    <property type="entry name" value="Quinoprotein_ADH-like_sf"/>
</dbReference>
<evidence type="ECO:0000256" key="2">
    <source>
        <dbReference type="SAM" id="Phobius"/>
    </source>
</evidence>
<dbReference type="SUPFAM" id="SSF50998">
    <property type="entry name" value="Quinoprotein alcohol dehydrogenase-like"/>
    <property type="match status" value="1"/>
</dbReference>
<sequence>MERVYTKPAAQEILIKGAAQEGHSDTFIYDYENDDDRRGLGNLFVLGNISGGEDSNGNDLAYATNLVASLAKREYYSNSGISPRDAFTNALRKVNDVVDEFFTKKDAKINIGVFAIAGDQVYISKLGKFKVILSRAGKNIDILNNIELFKKEHVEEKEFSSVISGKLCLDDRLFAFYPNRSITAREKTIKEYLAKSKPEEFADKINEIKGNKENFACTALYINMREVKESAVKARPQPRELDAPPATAPDMTEMTPRLADSKSKEKSVAKAVEAVEEVPKIIPAEFSLGKKKNPIGSFIKRIDVRGLSRFQNSYNPKRKIMILALAAIGVFALGGLGLFAKSALITSDAEKQLNSVIKSAQENLKSAQSQPNDNALARSLLASSLSSLSGNEENKKVETLKEDLLKALDEIDKAQDAVLEPLEALPDTASANSSSLASARQKATDGAFQISGIVDMSVYEGNLYILTSDSIYKISDFAKPKATAVKWLESPLVSDPKYISVDGNIFVYSGNGTLAKYYKGKLAMETKTEVPVSENQFLGSIDSQNLYLISKQFGRIYVISKSNGSLVRTLKIGSSEPIKDAAIGAADDIYLTAADGRIWKVVQ</sequence>
<proteinExistence type="predicted"/>
<evidence type="ECO:0000256" key="1">
    <source>
        <dbReference type="SAM" id="MobiDB-lite"/>
    </source>
</evidence>
<dbReference type="EMBL" id="LCKD01000003">
    <property type="protein sequence ID" value="KKT90332.1"/>
    <property type="molecule type" value="Genomic_DNA"/>
</dbReference>
<dbReference type="AlphaFoldDB" id="A0A0G1NB50"/>
<protein>
    <recommendedName>
        <fullName evidence="5">PPM-type phosphatase domain-containing protein</fullName>
    </recommendedName>
</protein>